<keyword evidence="6" id="KW-1185">Reference proteome</keyword>
<dbReference type="Proteomes" id="UP000838412">
    <property type="component" value="Chromosome 6"/>
</dbReference>
<evidence type="ECO:0000256" key="3">
    <source>
        <dbReference type="SAM" id="Phobius"/>
    </source>
</evidence>
<gene>
    <name evidence="5" type="primary">PGRMC2</name>
    <name evidence="5" type="ORF">BLAG_LOCUS21036</name>
</gene>
<comment type="similarity">
    <text evidence="1">Belongs to the cytochrome b5 family. MAPR subfamily.</text>
</comment>
<keyword evidence="3" id="KW-0812">Transmembrane</keyword>
<evidence type="ECO:0000313" key="6">
    <source>
        <dbReference type="Proteomes" id="UP000838412"/>
    </source>
</evidence>
<name>A0A8K0EVR7_BRALA</name>
<dbReference type="GO" id="GO:0005783">
    <property type="term" value="C:endoplasmic reticulum"/>
    <property type="evidence" value="ECO:0007669"/>
    <property type="project" value="TreeGrafter"/>
</dbReference>
<feature type="compositionally biased region" description="Basic and acidic residues" evidence="2">
    <location>
        <begin position="184"/>
        <end position="195"/>
    </location>
</feature>
<dbReference type="SUPFAM" id="SSF55856">
    <property type="entry name" value="Cytochrome b5-like heme/steroid binding domain"/>
    <property type="match status" value="1"/>
</dbReference>
<organism evidence="5 6">
    <name type="scientific">Branchiostoma lanceolatum</name>
    <name type="common">Common lancelet</name>
    <name type="synonym">Amphioxus lanceolatum</name>
    <dbReference type="NCBI Taxonomy" id="7740"/>
    <lineage>
        <taxon>Eukaryota</taxon>
        <taxon>Metazoa</taxon>
        <taxon>Chordata</taxon>
        <taxon>Cephalochordata</taxon>
        <taxon>Leptocardii</taxon>
        <taxon>Amphioxiformes</taxon>
        <taxon>Branchiostomatidae</taxon>
        <taxon>Branchiostoma</taxon>
    </lineage>
</organism>
<accession>A0A8K0EVR7</accession>
<evidence type="ECO:0000256" key="1">
    <source>
        <dbReference type="ARBA" id="ARBA00038357"/>
    </source>
</evidence>
<feature type="domain" description="Cytochrome b5 heme-binding" evidence="4">
    <location>
        <begin position="64"/>
        <end position="167"/>
    </location>
</feature>
<dbReference type="GO" id="GO:0016020">
    <property type="term" value="C:membrane"/>
    <property type="evidence" value="ECO:0007669"/>
    <property type="project" value="TreeGrafter"/>
</dbReference>
<dbReference type="Gene3D" id="3.10.120.10">
    <property type="entry name" value="Cytochrome b5-like heme/steroid binding domain"/>
    <property type="match status" value="1"/>
</dbReference>
<dbReference type="OrthoDB" id="547796at2759"/>
<dbReference type="Pfam" id="PF00173">
    <property type="entry name" value="Cyt-b5"/>
    <property type="match status" value="1"/>
</dbReference>
<feature type="compositionally biased region" description="Basic and acidic residues" evidence="2">
    <location>
        <begin position="167"/>
        <end position="176"/>
    </location>
</feature>
<protein>
    <submittedName>
        <fullName evidence="5">PGRMC2 protein</fullName>
    </submittedName>
</protein>
<evidence type="ECO:0000259" key="4">
    <source>
        <dbReference type="SMART" id="SM01117"/>
    </source>
</evidence>
<dbReference type="FunFam" id="3.10.120.10:FF:000003">
    <property type="entry name" value="membrane-associated progesterone receptor component 1"/>
    <property type="match status" value="1"/>
</dbReference>
<feature type="compositionally biased region" description="Basic and acidic residues" evidence="2">
    <location>
        <begin position="60"/>
        <end position="79"/>
    </location>
</feature>
<dbReference type="PANTHER" id="PTHR10281:SF106">
    <property type="entry name" value="IP06960P-RELATED"/>
    <property type="match status" value="1"/>
</dbReference>
<feature type="region of interest" description="Disordered" evidence="2">
    <location>
        <begin position="46"/>
        <end position="79"/>
    </location>
</feature>
<keyword evidence="3" id="KW-0472">Membrane</keyword>
<feature type="transmembrane region" description="Helical" evidence="3">
    <location>
        <begin position="22"/>
        <end position="39"/>
    </location>
</feature>
<reference evidence="5" key="1">
    <citation type="submission" date="2022-01" db="EMBL/GenBank/DDBJ databases">
        <authorList>
            <person name="Braso-Vives M."/>
        </authorList>
    </citation>
    <scope>NUCLEOTIDE SEQUENCE</scope>
</reference>
<dbReference type="InterPro" id="IPR036400">
    <property type="entry name" value="Cyt_B5-like_heme/steroid_sf"/>
</dbReference>
<dbReference type="PANTHER" id="PTHR10281">
    <property type="entry name" value="MEMBRANE-ASSOCIATED PROGESTERONE RECEPTOR COMPONENT-RELATED"/>
    <property type="match status" value="1"/>
</dbReference>
<dbReference type="AlphaFoldDB" id="A0A8K0EVR7"/>
<evidence type="ECO:0000313" key="5">
    <source>
        <dbReference type="EMBL" id="CAH1267872.1"/>
    </source>
</evidence>
<dbReference type="InterPro" id="IPR050577">
    <property type="entry name" value="MAPR/NEUFC/NENF-like"/>
</dbReference>
<dbReference type="SMART" id="SM01117">
    <property type="entry name" value="Cyt-b5"/>
    <property type="match status" value="1"/>
</dbReference>
<feature type="compositionally biased region" description="Pro residues" evidence="2">
    <location>
        <begin position="48"/>
        <end position="57"/>
    </location>
</feature>
<sequence length="195" mass="22097">MADGVESEAAPESGEGGLLAELLSPINLFLIFLCLYLLYKIVGGRRQPSPPSKPRLPPMKKRDFSPQELQKFDGRGEPETEEGRILIAVNGKVFDVSRGRAFYGPEGPYGIFAGRDASRGLGTFSVDKEAIRDEYDDLSDLNAMQWESIREWEQQFQEKYDYVGRLLKPGEEPHDYTDEEDVKEAEQSKERTKDD</sequence>
<feature type="region of interest" description="Disordered" evidence="2">
    <location>
        <begin position="167"/>
        <end position="195"/>
    </location>
</feature>
<keyword evidence="3" id="KW-1133">Transmembrane helix</keyword>
<proteinExistence type="inferred from homology"/>
<dbReference type="EMBL" id="OV696691">
    <property type="protein sequence ID" value="CAH1267872.1"/>
    <property type="molecule type" value="Genomic_DNA"/>
</dbReference>
<dbReference type="InterPro" id="IPR001199">
    <property type="entry name" value="Cyt_B5-like_heme/steroid-bd"/>
</dbReference>
<evidence type="ECO:0000256" key="2">
    <source>
        <dbReference type="SAM" id="MobiDB-lite"/>
    </source>
</evidence>